<gene>
    <name evidence="1" type="ORF">DCC88_02840</name>
</gene>
<evidence type="ECO:0000313" key="1">
    <source>
        <dbReference type="EMBL" id="RDB36863.1"/>
    </source>
</evidence>
<organism evidence="1 2">
    <name type="scientific">Spirobacillus cienkowskii</name>
    <dbReference type="NCBI Taxonomy" id="495820"/>
    <lineage>
        <taxon>Bacteria</taxon>
        <taxon>Pseudomonadati</taxon>
        <taxon>Bdellovibrionota</taxon>
        <taxon>Oligoflexia</taxon>
        <taxon>Silvanigrellales</taxon>
        <taxon>Spirobacillus</taxon>
    </lineage>
</organism>
<keyword evidence="2" id="KW-1185">Reference proteome</keyword>
<protein>
    <submittedName>
        <fullName evidence="1">Uncharacterized protein</fullName>
    </submittedName>
</protein>
<name>A0A369KYQ7_9BACT</name>
<evidence type="ECO:0000313" key="2">
    <source>
        <dbReference type="Proteomes" id="UP000253934"/>
    </source>
</evidence>
<dbReference type="AlphaFoldDB" id="A0A369KYQ7"/>
<reference evidence="1" key="1">
    <citation type="submission" date="2018-04" db="EMBL/GenBank/DDBJ databases">
        <title>Draft genome sequence of the Candidatus Spirobacillus cienkowskii, a pathogen of freshwater Daphnia species, reconstructed from hemolymph metagenomic reads.</title>
        <authorList>
            <person name="Bresciani L."/>
            <person name="Lemos L.N."/>
            <person name="Wale N."/>
            <person name="Lin J.Y."/>
            <person name="Fernandes G.R."/>
            <person name="Duffy M.A."/>
            <person name="Rodrigues J.M."/>
        </authorList>
    </citation>
    <scope>NUCLEOTIDE SEQUENCE [LARGE SCALE GENOMIC DNA]</scope>
    <source>
        <strain evidence="1">Binning01</strain>
    </source>
</reference>
<dbReference type="EMBL" id="QOVW01000020">
    <property type="protein sequence ID" value="RDB36863.1"/>
    <property type="molecule type" value="Genomic_DNA"/>
</dbReference>
<sequence>MIFNRPLFGDHTKYLQTDFVRFLVSIKKITQDMTKDTWCLVPMMDLQSNLTDLKLYNYFNLTKEEQAHIKKKVQEWS</sequence>
<dbReference type="Proteomes" id="UP000253934">
    <property type="component" value="Unassembled WGS sequence"/>
</dbReference>
<proteinExistence type="predicted"/>
<comment type="caution">
    <text evidence="1">The sequence shown here is derived from an EMBL/GenBank/DDBJ whole genome shotgun (WGS) entry which is preliminary data.</text>
</comment>
<accession>A0A369KYQ7</accession>